<dbReference type="PANTHER" id="PTHR32141:SF141">
    <property type="entry name" value="FBD DOMAIN-CONTAINING PROTEIN"/>
    <property type="match status" value="1"/>
</dbReference>
<dbReference type="PANTHER" id="PTHR32141">
    <property type="match status" value="1"/>
</dbReference>
<feature type="compositionally biased region" description="Basic and acidic residues" evidence="1">
    <location>
        <begin position="228"/>
        <end position="239"/>
    </location>
</feature>
<evidence type="ECO:0000256" key="1">
    <source>
        <dbReference type="SAM" id="MobiDB-lite"/>
    </source>
</evidence>
<keyword evidence="4" id="KW-1185">Reference proteome</keyword>
<dbReference type="InterPro" id="IPR053781">
    <property type="entry name" value="F-box_AtFBL13-like"/>
</dbReference>
<dbReference type="OrthoDB" id="641102at2759"/>
<dbReference type="SUPFAM" id="SSF81383">
    <property type="entry name" value="F-box domain"/>
    <property type="match status" value="1"/>
</dbReference>
<dbReference type="InterPro" id="IPR001810">
    <property type="entry name" value="F-box_dom"/>
</dbReference>
<accession>A0A835AJJ6</accession>
<reference evidence="3" key="1">
    <citation type="submission" date="2020-07" db="EMBL/GenBank/DDBJ databases">
        <title>Genome sequence and genetic diversity analysis of an under-domesticated orphan crop, white fonio (Digitaria exilis).</title>
        <authorList>
            <person name="Bennetzen J.L."/>
            <person name="Chen S."/>
            <person name="Ma X."/>
            <person name="Wang X."/>
            <person name="Yssel A.E.J."/>
            <person name="Chaluvadi S.R."/>
            <person name="Johnson M."/>
            <person name="Gangashetty P."/>
            <person name="Hamidou F."/>
            <person name="Sanogo M.D."/>
            <person name="Zwaenepoel A."/>
            <person name="Wallace J."/>
            <person name="Van De Peer Y."/>
            <person name="Van Deynze A."/>
        </authorList>
    </citation>
    <scope>NUCLEOTIDE SEQUENCE</scope>
    <source>
        <tissue evidence="3">Leaves</tissue>
    </source>
</reference>
<dbReference type="Gene3D" id="1.20.1280.50">
    <property type="match status" value="1"/>
</dbReference>
<dbReference type="AlphaFoldDB" id="A0A835AJJ6"/>
<feature type="compositionally biased region" description="Basic and acidic residues" evidence="1">
    <location>
        <begin position="465"/>
        <end position="478"/>
    </location>
</feature>
<protein>
    <recommendedName>
        <fullName evidence="2">F-box domain-containing protein</fullName>
    </recommendedName>
</protein>
<feature type="region of interest" description="Disordered" evidence="1">
    <location>
        <begin position="1"/>
        <end position="25"/>
    </location>
</feature>
<dbReference type="Proteomes" id="UP000636709">
    <property type="component" value="Unassembled WGS sequence"/>
</dbReference>
<dbReference type="Pfam" id="PF00646">
    <property type="entry name" value="F-box"/>
    <property type="match status" value="1"/>
</dbReference>
<dbReference type="EMBL" id="JACEFO010002274">
    <property type="protein sequence ID" value="KAF8668510.1"/>
    <property type="molecule type" value="Genomic_DNA"/>
</dbReference>
<evidence type="ECO:0000259" key="2">
    <source>
        <dbReference type="PROSITE" id="PS50181"/>
    </source>
</evidence>
<feature type="region of interest" description="Disordered" evidence="1">
    <location>
        <begin position="465"/>
        <end position="530"/>
    </location>
</feature>
<evidence type="ECO:0000313" key="3">
    <source>
        <dbReference type="EMBL" id="KAF8668510.1"/>
    </source>
</evidence>
<name>A0A835AJJ6_9POAL</name>
<dbReference type="InterPro" id="IPR055302">
    <property type="entry name" value="F-box_dom-containing"/>
</dbReference>
<gene>
    <name evidence="3" type="ORF">HU200_052204</name>
</gene>
<feature type="domain" description="F-box" evidence="2">
    <location>
        <begin position="367"/>
        <end position="415"/>
    </location>
</feature>
<dbReference type="InterPro" id="IPR036047">
    <property type="entry name" value="F-box-like_dom_sf"/>
</dbReference>
<dbReference type="CDD" id="cd22160">
    <property type="entry name" value="F-box_AtFBL13-like"/>
    <property type="match status" value="1"/>
</dbReference>
<feature type="region of interest" description="Disordered" evidence="1">
    <location>
        <begin position="106"/>
        <end position="239"/>
    </location>
</feature>
<sequence length="530" mass="57925">MPGGYRRRQQPVPLPLPSPTSSKSGEHLHMLRQQAPPPFFDTLSVSGNILSTVVIAIDLDGLGLAADPAVTEIDAEQGGCIIPQVVIVLDFQLVIRVRRERFSPRVASLAPAPDGEDRPPPRPPAPPLDGRFGGLAISTPEEEDAASGTNLHRDIGAARSTTTRWKMIRNQRREGGTKDEMNMSSHVEGKVERTKDGGPQGSPAMRPSFRGADRGGEHGGGTDLAVESEEKTRSKESRRMGIRRRLAAGPLAIYARTARPAWAVGRQRAGTGPAILPGRARGGPWPARWLGPGRQGPAAVVPCRAVPWAGLKPRAVGRADGPRAAWPYTMDFEAFLGRRPLACLLPPPSPWTLSAADSGEVVVDDGVDRISALPDDLCRRIVSRLPIKDVVRTTALSTRWRHVWHSTPLVLYNSHLDPGDPATRAVAAVNRVLEGHPGPFHTVHLALIFFDEHERELGQWSRLLADRGPRRPSPETKKRSSRLRNSRAIPRLETRSSPPPSLTTLLKERKPVHGHMQQRPIQRRAQTGKE</sequence>
<proteinExistence type="predicted"/>
<organism evidence="3 4">
    <name type="scientific">Digitaria exilis</name>
    <dbReference type="NCBI Taxonomy" id="1010633"/>
    <lineage>
        <taxon>Eukaryota</taxon>
        <taxon>Viridiplantae</taxon>
        <taxon>Streptophyta</taxon>
        <taxon>Embryophyta</taxon>
        <taxon>Tracheophyta</taxon>
        <taxon>Spermatophyta</taxon>
        <taxon>Magnoliopsida</taxon>
        <taxon>Liliopsida</taxon>
        <taxon>Poales</taxon>
        <taxon>Poaceae</taxon>
        <taxon>PACMAD clade</taxon>
        <taxon>Panicoideae</taxon>
        <taxon>Panicodae</taxon>
        <taxon>Paniceae</taxon>
        <taxon>Anthephorinae</taxon>
        <taxon>Digitaria</taxon>
    </lineage>
</organism>
<comment type="caution">
    <text evidence="3">The sequence shown here is derived from an EMBL/GenBank/DDBJ whole genome shotgun (WGS) entry which is preliminary data.</text>
</comment>
<evidence type="ECO:0000313" key="4">
    <source>
        <dbReference type="Proteomes" id="UP000636709"/>
    </source>
</evidence>
<feature type="compositionally biased region" description="Basic and acidic residues" evidence="1">
    <location>
        <begin position="171"/>
        <end position="196"/>
    </location>
</feature>
<dbReference type="PROSITE" id="PS50181">
    <property type="entry name" value="FBOX"/>
    <property type="match status" value="1"/>
</dbReference>